<evidence type="ECO:0000256" key="4">
    <source>
        <dbReference type="ARBA" id="ARBA00022777"/>
    </source>
</evidence>
<evidence type="ECO:0000256" key="6">
    <source>
        <dbReference type="PROSITE-ProRule" id="PRU10141"/>
    </source>
</evidence>
<dbReference type="OrthoDB" id="283111at2759"/>
<sequence>MKPSKKPRTKSLPQLPHAKVSYQPPPNLRELMGTRIGEIKTNYIPYPDARDNNYTFSNSADTSCDDKEGHYVVRPGELFANNRFEIKKMLGQGTFGKVVSAHDHKNNETVAIKIIRAVPKYREASKIELRVLSTIKKHDPNNENHCIHLRECFDYRKHICIVTDLLQISLFDFMENNNFIPFPGSHIQAIAKQLIRSVAFLHDLKLIHTDLKPENILLHDSSFSKKPYNNSAYSKILKDPLIQIIDFGSAIFDDEYHSQVVSTRHYRAPEIVLNIGWSFPCDMWSLGCILVELATGETLFRTHEDLEHLAMMEKFLNKPMPLHLVNECYSKNEKLAKEKTNVELCFDPKTGKLLFPNKKTPVRSLKTVNSILSLDELISSKIGMKINYELTLEENFTVNNIKRLSKDKYRFWYYFIDLIKQTLTYDPNKRLKAIDALNHHWFDLGIYDEGTI</sequence>
<keyword evidence="5 6" id="KW-0067">ATP-binding</keyword>
<evidence type="ECO:0000256" key="3">
    <source>
        <dbReference type="ARBA" id="ARBA00022741"/>
    </source>
</evidence>
<feature type="binding site" evidence="6">
    <location>
        <position position="113"/>
    </location>
    <ligand>
        <name>ATP</name>
        <dbReference type="ChEBI" id="CHEBI:30616"/>
    </ligand>
</feature>
<evidence type="ECO:0000256" key="2">
    <source>
        <dbReference type="ARBA" id="ARBA00022679"/>
    </source>
</evidence>
<organism evidence="10 11">
    <name type="scientific">Pachysolen tannophilus NRRL Y-2460</name>
    <dbReference type="NCBI Taxonomy" id="669874"/>
    <lineage>
        <taxon>Eukaryota</taxon>
        <taxon>Fungi</taxon>
        <taxon>Dikarya</taxon>
        <taxon>Ascomycota</taxon>
        <taxon>Saccharomycotina</taxon>
        <taxon>Pichiomycetes</taxon>
        <taxon>Pachysolenaceae</taxon>
        <taxon>Pachysolen</taxon>
    </lineage>
</organism>
<feature type="domain" description="Protein kinase" evidence="9">
    <location>
        <begin position="84"/>
        <end position="442"/>
    </location>
</feature>
<keyword evidence="3 6" id="KW-0547">Nucleotide-binding</keyword>
<keyword evidence="11" id="KW-1185">Reference proteome</keyword>
<dbReference type="PROSITE" id="PS00107">
    <property type="entry name" value="PROTEIN_KINASE_ATP"/>
    <property type="match status" value="1"/>
</dbReference>
<dbReference type="Gene3D" id="1.10.510.10">
    <property type="entry name" value="Transferase(Phosphotransferase) domain 1"/>
    <property type="match status" value="1"/>
</dbReference>
<dbReference type="GO" id="GO:0034599">
    <property type="term" value="P:cellular response to oxidative stress"/>
    <property type="evidence" value="ECO:0007669"/>
    <property type="project" value="EnsemblFungi"/>
</dbReference>
<dbReference type="InterPro" id="IPR017441">
    <property type="entry name" value="Protein_kinase_ATP_BS"/>
</dbReference>
<dbReference type="GO" id="GO:0000122">
    <property type="term" value="P:negative regulation of transcription by RNA polymerase II"/>
    <property type="evidence" value="ECO:0007669"/>
    <property type="project" value="EnsemblFungi"/>
</dbReference>
<keyword evidence="1 7" id="KW-0723">Serine/threonine-protein kinase</keyword>
<evidence type="ECO:0000256" key="8">
    <source>
        <dbReference type="SAM" id="MobiDB-lite"/>
    </source>
</evidence>
<dbReference type="GO" id="GO:0000920">
    <property type="term" value="P:septum digestion after cytokinesis"/>
    <property type="evidence" value="ECO:0007669"/>
    <property type="project" value="EnsemblFungi"/>
</dbReference>
<dbReference type="Proteomes" id="UP000094236">
    <property type="component" value="Unassembled WGS sequence"/>
</dbReference>
<dbReference type="STRING" id="669874.A0A1E4TRU3"/>
<comment type="similarity">
    <text evidence="7">Belongs to the protein kinase superfamily.</text>
</comment>
<evidence type="ECO:0000256" key="1">
    <source>
        <dbReference type="ARBA" id="ARBA00022527"/>
    </source>
</evidence>
<dbReference type="GO" id="GO:0004674">
    <property type="term" value="F:protein serine/threonine kinase activity"/>
    <property type="evidence" value="ECO:0007669"/>
    <property type="project" value="UniProtKB-KW"/>
</dbReference>
<dbReference type="SUPFAM" id="SSF56112">
    <property type="entry name" value="Protein kinase-like (PK-like)"/>
    <property type="match status" value="1"/>
</dbReference>
<evidence type="ECO:0000259" key="9">
    <source>
        <dbReference type="PROSITE" id="PS50011"/>
    </source>
</evidence>
<evidence type="ECO:0000313" key="11">
    <source>
        <dbReference type="Proteomes" id="UP000094236"/>
    </source>
</evidence>
<name>A0A1E4TRU3_PACTA</name>
<dbReference type="InterPro" id="IPR000719">
    <property type="entry name" value="Prot_kinase_dom"/>
</dbReference>
<dbReference type="GO" id="GO:0005634">
    <property type="term" value="C:nucleus"/>
    <property type="evidence" value="ECO:0007669"/>
    <property type="project" value="EnsemblFungi"/>
</dbReference>
<dbReference type="PANTHER" id="PTHR45646:SF11">
    <property type="entry name" value="SERINE_THREONINE-PROTEIN KINASE DOA"/>
    <property type="match status" value="1"/>
</dbReference>
<dbReference type="GO" id="GO:0030447">
    <property type="term" value="P:filamentous growth"/>
    <property type="evidence" value="ECO:0007669"/>
    <property type="project" value="UniProtKB-ARBA"/>
</dbReference>
<dbReference type="InterPro" id="IPR008271">
    <property type="entry name" value="Ser/Thr_kinase_AS"/>
</dbReference>
<evidence type="ECO:0000256" key="7">
    <source>
        <dbReference type="RuleBase" id="RU000304"/>
    </source>
</evidence>
<dbReference type="Pfam" id="PF00069">
    <property type="entry name" value="Pkinase"/>
    <property type="match status" value="1"/>
</dbReference>
<dbReference type="PROSITE" id="PS00108">
    <property type="entry name" value="PROTEIN_KINASE_ST"/>
    <property type="match status" value="1"/>
</dbReference>
<dbReference type="AlphaFoldDB" id="A0A1E4TRU3"/>
<dbReference type="PANTHER" id="PTHR45646">
    <property type="entry name" value="SERINE/THREONINE-PROTEIN KINASE DOA-RELATED"/>
    <property type="match status" value="1"/>
</dbReference>
<evidence type="ECO:0000256" key="5">
    <source>
        <dbReference type="ARBA" id="ARBA00022840"/>
    </source>
</evidence>
<evidence type="ECO:0000313" key="10">
    <source>
        <dbReference type="EMBL" id="ODV94388.1"/>
    </source>
</evidence>
<dbReference type="GO" id="GO:0048026">
    <property type="term" value="P:positive regulation of mRNA splicing, via spliceosome"/>
    <property type="evidence" value="ECO:0007669"/>
    <property type="project" value="EnsemblFungi"/>
</dbReference>
<keyword evidence="2" id="KW-0808">Transferase</keyword>
<dbReference type="CDD" id="cd14134">
    <property type="entry name" value="PKc_CLK"/>
    <property type="match status" value="1"/>
</dbReference>
<dbReference type="GO" id="GO:0004713">
    <property type="term" value="F:protein tyrosine kinase activity"/>
    <property type="evidence" value="ECO:0007669"/>
    <property type="project" value="EnsemblFungi"/>
</dbReference>
<dbReference type="Gene3D" id="3.30.200.20">
    <property type="entry name" value="Phosphorylase Kinase, domain 1"/>
    <property type="match status" value="1"/>
</dbReference>
<dbReference type="InterPro" id="IPR051175">
    <property type="entry name" value="CLK_kinases"/>
</dbReference>
<keyword evidence="4" id="KW-0418">Kinase</keyword>
<accession>A0A1E4TRU3</accession>
<feature type="region of interest" description="Disordered" evidence="8">
    <location>
        <begin position="1"/>
        <end position="26"/>
    </location>
</feature>
<dbReference type="GO" id="GO:0005524">
    <property type="term" value="F:ATP binding"/>
    <property type="evidence" value="ECO:0007669"/>
    <property type="project" value="UniProtKB-UniRule"/>
</dbReference>
<dbReference type="SMART" id="SM00220">
    <property type="entry name" value="S_TKc"/>
    <property type="match status" value="1"/>
</dbReference>
<dbReference type="InterPro" id="IPR011009">
    <property type="entry name" value="Kinase-like_dom_sf"/>
</dbReference>
<reference evidence="11" key="1">
    <citation type="submission" date="2016-05" db="EMBL/GenBank/DDBJ databases">
        <title>Comparative genomics of biotechnologically important yeasts.</title>
        <authorList>
            <consortium name="DOE Joint Genome Institute"/>
            <person name="Riley R."/>
            <person name="Haridas S."/>
            <person name="Wolfe K.H."/>
            <person name="Lopes M.R."/>
            <person name="Hittinger C.T."/>
            <person name="Goker M."/>
            <person name="Salamov A."/>
            <person name="Wisecaver J."/>
            <person name="Long T.M."/>
            <person name="Aerts A.L."/>
            <person name="Barry K."/>
            <person name="Choi C."/>
            <person name="Clum A."/>
            <person name="Coughlan A.Y."/>
            <person name="Deshpande S."/>
            <person name="Douglass A.P."/>
            <person name="Hanson S.J."/>
            <person name="Klenk H.-P."/>
            <person name="Labutti K."/>
            <person name="Lapidus A."/>
            <person name="Lindquist E."/>
            <person name="Lipzen A."/>
            <person name="Meier-Kolthoff J.P."/>
            <person name="Ohm R.A."/>
            <person name="Otillar R.P."/>
            <person name="Pangilinan J."/>
            <person name="Peng Y."/>
            <person name="Rokas A."/>
            <person name="Rosa C.A."/>
            <person name="Scheuner C."/>
            <person name="Sibirny A.A."/>
            <person name="Slot J.C."/>
            <person name="Stielow J.B."/>
            <person name="Sun H."/>
            <person name="Kurtzman C.P."/>
            <person name="Blackwell M."/>
            <person name="Grigoriev I.V."/>
            <person name="Jeffries T.W."/>
        </authorList>
    </citation>
    <scope>NUCLEOTIDE SEQUENCE [LARGE SCALE GENOMIC DNA]</scope>
    <source>
        <strain evidence="11">NRRL Y-2460</strain>
    </source>
</reference>
<proteinExistence type="inferred from homology"/>
<dbReference type="PROSITE" id="PS50011">
    <property type="entry name" value="PROTEIN_KINASE_DOM"/>
    <property type="match status" value="1"/>
</dbReference>
<dbReference type="GO" id="GO:2000134">
    <property type="term" value="P:negative regulation of G1/S transition of mitotic cell cycle"/>
    <property type="evidence" value="ECO:0007669"/>
    <property type="project" value="EnsemblFungi"/>
</dbReference>
<dbReference type="EMBL" id="KV454016">
    <property type="protein sequence ID" value="ODV94388.1"/>
    <property type="molecule type" value="Genomic_DNA"/>
</dbReference>
<protein>
    <recommendedName>
        <fullName evidence="9">Protein kinase domain-containing protein</fullName>
    </recommendedName>
</protein>
<gene>
    <name evidence="10" type="ORF">PACTADRAFT_71070</name>
</gene>
<dbReference type="GO" id="GO:0016480">
    <property type="term" value="P:negative regulation of transcription by RNA polymerase III"/>
    <property type="evidence" value="ECO:0007669"/>
    <property type="project" value="EnsemblFungi"/>
</dbReference>
<dbReference type="GO" id="GO:0005737">
    <property type="term" value="C:cytoplasm"/>
    <property type="evidence" value="ECO:0007669"/>
    <property type="project" value="EnsemblFungi"/>
</dbReference>